<dbReference type="HOGENOM" id="CLU_1019558_0_0_1"/>
<evidence type="ECO:0000313" key="2">
    <source>
        <dbReference type="Proteomes" id="UP000015241"/>
    </source>
</evidence>
<dbReference type="EMBL" id="KE504148">
    <property type="protein sequence ID" value="EPT00550.1"/>
    <property type="molecule type" value="Genomic_DNA"/>
</dbReference>
<dbReference type="AlphaFoldDB" id="S8FQG2"/>
<dbReference type="InParanoid" id="S8FQG2"/>
<dbReference type="Proteomes" id="UP000015241">
    <property type="component" value="Unassembled WGS sequence"/>
</dbReference>
<name>S8FQG2_FOMSC</name>
<accession>S8FQG2</accession>
<dbReference type="OrthoDB" id="10460273at2759"/>
<evidence type="ECO:0000313" key="1">
    <source>
        <dbReference type="EMBL" id="EPT00550.1"/>
    </source>
</evidence>
<sequence>MSCTHSEPMQRILNLLGSIKRARRNRRHSGSLSLPEPTGKHGPILLQGTSIEMAAERILWNTRRFHDELHELIALTHSLPLLDSAELDGAQLAGTRAVVRELCDIEAQLGPVVDVERAASLSGRLRAVIATVKDQPPWHIPQTADQVRKVELLLRARLGLPLTVCWRILDMTEYWLLVRLTDTSKLDNSQFLHRDVMNVRVDIPSVIRFNRLRRVVLAIGGHTTKSREAVNGGQIPLWEDIDIETGGDLPCRRTSHYLCAQDFRRRDVPEVHLLRWDFDSGAEDDEDVRRVLRGLRAQDSLTITATAPKHSTWLDHVVLLRVELYYAV</sequence>
<proteinExistence type="predicted"/>
<gene>
    <name evidence="1" type="ORF">FOMPIDRAFT_1041701</name>
</gene>
<reference evidence="1 2" key="1">
    <citation type="journal article" date="2012" name="Science">
        <title>The Paleozoic origin of enzymatic lignin decomposition reconstructed from 31 fungal genomes.</title>
        <authorList>
            <person name="Floudas D."/>
            <person name="Binder M."/>
            <person name="Riley R."/>
            <person name="Barry K."/>
            <person name="Blanchette R.A."/>
            <person name="Henrissat B."/>
            <person name="Martinez A.T."/>
            <person name="Otillar R."/>
            <person name="Spatafora J.W."/>
            <person name="Yadav J.S."/>
            <person name="Aerts A."/>
            <person name="Benoit I."/>
            <person name="Boyd A."/>
            <person name="Carlson A."/>
            <person name="Copeland A."/>
            <person name="Coutinho P.M."/>
            <person name="de Vries R.P."/>
            <person name="Ferreira P."/>
            <person name="Findley K."/>
            <person name="Foster B."/>
            <person name="Gaskell J."/>
            <person name="Glotzer D."/>
            <person name="Gorecki P."/>
            <person name="Heitman J."/>
            <person name="Hesse C."/>
            <person name="Hori C."/>
            <person name="Igarashi K."/>
            <person name="Jurgens J.A."/>
            <person name="Kallen N."/>
            <person name="Kersten P."/>
            <person name="Kohler A."/>
            <person name="Kuees U."/>
            <person name="Kumar T.K.A."/>
            <person name="Kuo A."/>
            <person name="LaButti K."/>
            <person name="Larrondo L.F."/>
            <person name="Lindquist E."/>
            <person name="Ling A."/>
            <person name="Lombard V."/>
            <person name="Lucas S."/>
            <person name="Lundell T."/>
            <person name="Martin R."/>
            <person name="McLaughlin D.J."/>
            <person name="Morgenstern I."/>
            <person name="Morin E."/>
            <person name="Murat C."/>
            <person name="Nagy L.G."/>
            <person name="Nolan M."/>
            <person name="Ohm R.A."/>
            <person name="Patyshakuliyeva A."/>
            <person name="Rokas A."/>
            <person name="Ruiz-Duenas F.J."/>
            <person name="Sabat G."/>
            <person name="Salamov A."/>
            <person name="Samejima M."/>
            <person name="Schmutz J."/>
            <person name="Slot J.C."/>
            <person name="St John F."/>
            <person name="Stenlid J."/>
            <person name="Sun H."/>
            <person name="Sun S."/>
            <person name="Syed K."/>
            <person name="Tsang A."/>
            <person name="Wiebenga A."/>
            <person name="Young D."/>
            <person name="Pisabarro A."/>
            <person name="Eastwood D.C."/>
            <person name="Martin F."/>
            <person name="Cullen D."/>
            <person name="Grigoriev I.V."/>
            <person name="Hibbett D.S."/>
        </authorList>
    </citation>
    <scope>NUCLEOTIDE SEQUENCE</scope>
    <source>
        <strain evidence="2">FP-58527</strain>
    </source>
</reference>
<protein>
    <submittedName>
        <fullName evidence="1">Uncharacterized protein</fullName>
    </submittedName>
</protein>
<keyword evidence="2" id="KW-1185">Reference proteome</keyword>
<organism evidence="1 2">
    <name type="scientific">Fomitopsis schrenkii</name>
    <name type="common">Brown rot fungus</name>
    <dbReference type="NCBI Taxonomy" id="2126942"/>
    <lineage>
        <taxon>Eukaryota</taxon>
        <taxon>Fungi</taxon>
        <taxon>Dikarya</taxon>
        <taxon>Basidiomycota</taxon>
        <taxon>Agaricomycotina</taxon>
        <taxon>Agaricomycetes</taxon>
        <taxon>Polyporales</taxon>
        <taxon>Fomitopsis</taxon>
    </lineage>
</organism>